<accession>A0A5B7HLZ2</accession>
<proteinExistence type="predicted"/>
<sequence>MRSSPPAPSTHSSLQKDIRTWQVIKKTRLQQGRLHVHQIIGTQWKIMSRRRSVCRPRGDAHSYSSNSRGRPGTPLRAEEMCGNSGRAFPSILQEIFRQAAERTGRSCPQHDAFRLLCWSSSVMPF</sequence>
<evidence type="ECO:0000313" key="3">
    <source>
        <dbReference type="Proteomes" id="UP000324222"/>
    </source>
</evidence>
<reference evidence="2 3" key="1">
    <citation type="submission" date="2019-05" db="EMBL/GenBank/DDBJ databases">
        <title>Another draft genome of Portunus trituberculatus and its Hox gene families provides insights of decapod evolution.</title>
        <authorList>
            <person name="Jeong J.-H."/>
            <person name="Song I."/>
            <person name="Kim S."/>
            <person name="Choi T."/>
            <person name="Kim D."/>
            <person name="Ryu S."/>
            <person name="Kim W."/>
        </authorList>
    </citation>
    <scope>NUCLEOTIDE SEQUENCE [LARGE SCALE GENOMIC DNA]</scope>
    <source>
        <tissue evidence="2">Muscle</tissue>
    </source>
</reference>
<dbReference type="AlphaFoldDB" id="A0A5B7HLZ2"/>
<dbReference type="Proteomes" id="UP000324222">
    <property type="component" value="Unassembled WGS sequence"/>
</dbReference>
<comment type="caution">
    <text evidence="2">The sequence shown here is derived from an EMBL/GenBank/DDBJ whole genome shotgun (WGS) entry which is preliminary data.</text>
</comment>
<keyword evidence="3" id="KW-1185">Reference proteome</keyword>
<name>A0A5B7HLZ2_PORTR</name>
<protein>
    <submittedName>
        <fullName evidence="2">Uncharacterized protein</fullName>
    </submittedName>
</protein>
<dbReference type="EMBL" id="VSRR010032041">
    <property type="protein sequence ID" value="MPC70966.1"/>
    <property type="molecule type" value="Genomic_DNA"/>
</dbReference>
<evidence type="ECO:0000313" key="2">
    <source>
        <dbReference type="EMBL" id="MPC70966.1"/>
    </source>
</evidence>
<gene>
    <name evidence="2" type="ORF">E2C01_065232</name>
</gene>
<organism evidence="2 3">
    <name type="scientific">Portunus trituberculatus</name>
    <name type="common">Swimming crab</name>
    <name type="synonym">Neptunus trituberculatus</name>
    <dbReference type="NCBI Taxonomy" id="210409"/>
    <lineage>
        <taxon>Eukaryota</taxon>
        <taxon>Metazoa</taxon>
        <taxon>Ecdysozoa</taxon>
        <taxon>Arthropoda</taxon>
        <taxon>Crustacea</taxon>
        <taxon>Multicrustacea</taxon>
        <taxon>Malacostraca</taxon>
        <taxon>Eumalacostraca</taxon>
        <taxon>Eucarida</taxon>
        <taxon>Decapoda</taxon>
        <taxon>Pleocyemata</taxon>
        <taxon>Brachyura</taxon>
        <taxon>Eubrachyura</taxon>
        <taxon>Portunoidea</taxon>
        <taxon>Portunidae</taxon>
        <taxon>Portuninae</taxon>
        <taxon>Portunus</taxon>
    </lineage>
</organism>
<feature type="region of interest" description="Disordered" evidence="1">
    <location>
        <begin position="55"/>
        <end position="76"/>
    </location>
</feature>
<evidence type="ECO:0000256" key="1">
    <source>
        <dbReference type="SAM" id="MobiDB-lite"/>
    </source>
</evidence>